<protein>
    <submittedName>
        <fullName evidence="5">Helix-turn-helix domain-containing protein</fullName>
    </submittedName>
</protein>
<dbReference type="InterPro" id="IPR050204">
    <property type="entry name" value="AraC_XylS_family_regulators"/>
</dbReference>
<keyword evidence="2" id="KW-0238">DNA-binding</keyword>
<dbReference type="PANTHER" id="PTHR46796:SF6">
    <property type="entry name" value="ARAC SUBFAMILY"/>
    <property type="match status" value="1"/>
</dbReference>
<dbReference type="AlphaFoldDB" id="A0A969WC69"/>
<dbReference type="GO" id="GO:0003700">
    <property type="term" value="F:DNA-binding transcription factor activity"/>
    <property type="evidence" value="ECO:0007669"/>
    <property type="project" value="InterPro"/>
</dbReference>
<dbReference type="Proteomes" id="UP000653472">
    <property type="component" value="Unassembled WGS sequence"/>
</dbReference>
<comment type="caution">
    <text evidence="5">The sequence shown here is derived from an EMBL/GenBank/DDBJ whole genome shotgun (WGS) entry which is preliminary data.</text>
</comment>
<dbReference type="SUPFAM" id="SSF46689">
    <property type="entry name" value="Homeodomain-like"/>
    <property type="match status" value="1"/>
</dbReference>
<dbReference type="SMART" id="SM00342">
    <property type="entry name" value="HTH_ARAC"/>
    <property type="match status" value="1"/>
</dbReference>
<evidence type="ECO:0000256" key="2">
    <source>
        <dbReference type="ARBA" id="ARBA00023125"/>
    </source>
</evidence>
<dbReference type="EMBL" id="JAAVXB010000008">
    <property type="protein sequence ID" value="NKF23509.1"/>
    <property type="molecule type" value="Genomic_DNA"/>
</dbReference>
<dbReference type="PANTHER" id="PTHR46796">
    <property type="entry name" value="HTH-TYPE TRANSCRIPTIONAL ACTIVATOR RHAS-RELATED"/>
    <property type="match status" value="1"/>
</dbReference>
<dbReference type="Pfam" id="PF14525">
    <property type="entry name" value="AraC_binding_2"/>
    <property type="match status" value="1"/>
</dbReference>
<dbReference type="InterPro" id="IPR009057">
    <property type="entry name" value="Homeodomain-like_sf"/>
</dbReference>
<reference evidence="5" key="1">
    <citation type="submission" date="2020-03" db="EMBL/GenBank/DDBJ databases">
        <title>Solimonas marina sp. nov., isolated from deep seawater of the Pacific Ocean.</title>
        <authorList>
            <person name="Liu X."/>
            <person name="Lai Q."/>
            <person name="Sun F."/>
            <person name="Gai Y."/>
            <person name="Li G."/>
            <person name="Shao Z."/>
        </authorList>
    </citation>
    <scope>NUCLEOTIDE SEQUENCE</scope>
    <source>
        <strain evidence="5">C16B3</strain>
    </source>
</reference>
<keyword evidence="6" id="KW-1185">Reference proteome</keyword>
<dbReference type="Pfam" id="PF12833">
    <property type="entry name" value="HTH_18"/>
    <property type="match status" value="1"/>
</dbReference>
<evidence type="ECO:0000313" key="5">
    <source>
        <dbReference type="EMBL" id="NKF23509.1"/>
    </source>
</evidence>
<organism evidence="5 6">
    <name type="scientific">Solimonas marina</name>
    <dbReference type="NCBI Taxonomy" id="2714601"/>
    <lineage>
        <taxon>Bacteria</taxon>
        <taxon>Pseudomonadati</taxon>
        <taxon>Pseudomonadota</taxon>
        <taxon>Gammaproteobacteria</taxon>
        <taxon>Nevskiales</taxon>
        <taxon>Nevskiaceae</taxon>
        <taxon>Solimonas</taxon>
    </lineage>
</organism>
<proteinExistence type="predicted"/>
<evidence type="ECO:0000259" key="4">
    <source>
        <dbReference type="PROSITE" id="PS01124"/>
    </source>
</evidence>
<dbReference type="RefSeq" id="WP_168148833.1">
    <property type="nucleotide sequence ID" value="NZ_JAAVXB010000008.1"/>
</dbReference>
<evidence type="ECO:0000256" key="3">
    <source>
        <dbReference type="ARBA" id="ARBA00023163"/>
    </source>
</evidence>
<keyword evidence="3" id="KW-0804">Transcription</keyword>
<dbReference type="InterPro" id="IPR018060">
    <property type="entry name" value="HTH_AraC"/>
</dbReference>
<accession>A0A969WC69</accession>
<dbReference type="GO" id="GO:0043565">
    <property type="term" value="F:sequence-specific DNA binding"/>
    <property type="evidence" value="ECO:0007669"/>
    <property type="project" value="InterPro"/>
</dbReference>
<dbReference type="Gene3D" id="1.10.10.60">
    <property type="entry name" value="Homeodomain-like"/>
    <property type="match status" value="1"/>
</dbReference>
<evidence type="ECO:0000256" key="1">
    <source>
        <dbReference type="ARBA" id="ARBA00023015"/>
    </source>
</evidence>
<gene>
    <name evidence="5" type="ORF">G7Y82_14410</name>
</gene>
<evidence type="ECO:0000313" key="6">
    <source>
        <dbReference type="Proteomes" id="UP000653472"/>
    </source>
</evidence>
<name>A0A969WC69_9GAMM</name>
<keyword evidence="1" id="KW-0805">Transcription regulation</keyword>
<sequence length="309" mass="34093">MQTFAVASVAPAGRLERWNEQLSALFSNLTAEPEEPTDFDGRLAWGRVESVMCATAWARSCRMHHGAESIADGSLLIKFQRSGRAHVSYRGQQSLLDPGDLVIFDTERPHELQLLGDAEMLAVTLPRAVLGERMRDLDRVAGQRLPGSDPAVQLCARYAESLWHLCGSRSGGEVSIGAASVLSGLLEFCVPDPQAHGAGRIGWEALQAYLQERLFDAELSIARISAELGVSARWLQKLFAQKGTTPARFILEARLTEAGRRLADSTYREQSITVIAYDLGFGDLTYFGRAFQARYGMTASEFRRRQSLN</sequence>
<feature type="domain" description="HTH araC/xylS-type" evidence="4">
    <location>
        <begin position="204"/>
        <end position="305"/>
    </location>
</feature>
<dbReference type="PROSITE" id="PS01124">
    <property type="entry name" value="HTH_ARAC_FAMILY_2"/>
    <property type="match status" value="1"/>
</dbReference>
<dbReference type="InterPro" id="IPR035418">
    <property type="entry name" value="AraC-bd_2"/>
</dbReference>